<feature type="transmembrane region" description="Helical" evidence="7">
    <location>
        <begin position="183"/>
        <end position="207"/>
    </location>
</feature>
<evidence type="ECO:0000313" key="9">
    <source>
        <dbReference type="EMBL" id="QGU08221.1"/>
    </source>
</evidence>
<keyword evidence="3" id="KW-1003">Cell membrane</keyword>
<dbReference type="InterPro" id="IPR000515">
    <property type="entry name" value="MetI-like"/>
</dbReference>
<evidence type="ECO:0000256" key="3">
    <source>
        <dbReference type="ARBA" id="ARBA00022475"/>
    </source>
</evidence>
<dbReference type="GO" id="GO:0005886">
    <property type="term" value="C:plasma membrane"/>
    <property type="evidence" value="ECO:0007669"/>
    <property type="project" value="UniProtKB-SubCell"/>
</dbReference>
<feature type="transmembrane region" description="Helical" evidence="7">
    <location>
        <begin position="213"/>
        <end position="236"/>
    </location>
</feature>
<feature type="domain" description="ABC transmembrane type-1" evidence="8">
    <location>
        <begin position="56"/>
        <end position="240"/>
    </location>
</feature>
<keyword evidence="5 7" id="KW-1133">Transmembrane helix</keyword>
<dbReference type="RefSeq" id="WP_156231623.1">
    <property type="nucleotide sequence ID" value="NZ_CP046455.1"/>
</dbReference>
<dbReference type="Pfam" id="PF00528">
    <property type="entry name" value="BPD_transp_1"/>
    <property type="match status" value="1"/>
</dbReference>
<evidence type="ECO:0000256" key="5">
    <source>
        <dbReference type="ARBA" id="ARBA00022989"/>
    </source>
</evidence>
<keyword evidence="10" id="KW-1185">Reference proteome</keyword>
<reference evidence="9 10" key="1">
    <citation type="submission" date="2019-11" db="EMBL/GenBank/DDBJ databases">
        <title>Complete genome sequence of Corynebacterium kalinowskii 1959, a novel Corynebacterium species isolated from soil of a small paddock in Vilsendorf, Germany.</title>
        <authorList>
            <person name="Schaffert L."/>
            <person name="Ruwe M."/>
            <person name="Milse J."/>
            <person name="Hanuschka K."/>
            <person name="Ortseifen V."/>
            <person name="Droste J."/>
            <person name="Brandt D."/>
            <person name="Schlueter L."/>
            <person name="Kutter Y."/>
            <person name="Vinke S."/>
            <person name="Viehoefer P."/>
            <person name="Jacob L."/>
            <person name="Luebke N.-C."/>
            <person name="Schulte-Berndt E."/>
            <person name="Hain C."/>
            <person name="Linder M."/>
            <person name="Schmidt P."/>
            <person name="Wollenschlaeger L."/>
            <person name="Luttermann T."/>
            <person name="Thieme E."/>
            <person name="Hassa J."/>
            <person name="Haak M."/>
            <person name="Wittchen M."/>
            <person name="Mentz A."/>
            <person name="Persicke M."/>
            <person name="Busche T."/>
            <person name="Ruckert C."/>
        </authorList>
    </citation>
    <scope>NUCLEOTIDE SEQUENCE [LARGE SCALE GENOMIC DNA]</scope>
    <source>
        <strain evidence="9 10">2039</strain>
    </source>
</reference>
<dbReference type="KEGG" id="cok:COCCU_11600"/>
<gene>
    <name evidence="9" type="primary">ssuC</name>
    <name evidence="9" type="ORF">COCCU_11600</name>
</gene>
<organism evidence="9 10">
    <name type="scientific">Corynebacterium occultum</name>
    <dbReference type="NCBI Taxonomy" id="2675219"/>
    <lineage>
        <taxon>Bacteria</taxon>
        <taxon>Bacillati</taxon>
        <taxon>Actinomycetota</taxon>
        <taxon>Actinomycetes</taxon>
        <taxon>Mycobacteriales</taxon>
        <taxon>Corynebacteriaceae</taxon>
        <taxon>Corynebacterium</taxon>
    </lineage>
</organism>
<dbReference type="PANTHER" id="PTHR30151">
    <property type="entry name" value="ALKANE SULFONATE ABC TRANSPORTER-RELATED, MEMBRANE SUBUNIT"/>
    <property type="match status" value="1"/>
</dbReference>
<dbReference type="CDD" id="cd06261">
    <property type="entry name" value="TM_PBP2"/>
    <property type="match status" value="1"/>
</dbReference>
<evidence type="ECO:0000256" key="4">
    <source>
        <dbReference type="ARBA" id="ARBA00022692"/>
    </source>
</evidence>
<dbReference type="GO" id="GO:0055085">
    <property type="term" value="P:transmembrane transport"/>
    <property type="evidence" value="ECO:0007669"/>
    <property type="project" value="InterPro"/>
</dbReference>
<keyword evidence="4 7" id="KW-0812">Transmembrane</keyword>
<evidence type="ECO:0000256" key="2">
    <source>
        <dbReference type="ARBA" id="ARBA00022448"/>
    </source>
</evidence>
<accession>A0A6B8W6I7</accession>
<evidence type="ECO:0000259" key="8">
    <source>
        <dbReference type="PROSITE" id="PS50928"/>
    </source>
</evidence>
<evidence type="ECO:0000256" key="7">
    <source>
        <dbReference type="RuleBase" id="RU363032"/>
    </source>
</evidence>
<dbReference type="PANTHER" id="PTHR30151:SF0">
    <property type="entry name" value="ABC TRANSPORTER PERMEASE PROTEIN MJ0413-RELATED"/>
    <property type="match status" value="1"/>
</dbReference>
<protein>
    <submittedName>
        <fullName evidence="9">Aliphatic sulfonates transport permease protein SsuC</fullName>
    </submittedName>
</protein>
<sequence length="252" mass="27615">MTRLKNLTWELWLPVVLILLWLGASANSTNFYFPPLSEILSQTVNLWFMDGIIENLLPSLGRILAGFLLAMLVGVIGGIILGLLPKFESALRPLLELLRSTPGVALLPIAVIFLGIGDGMKIFMIALAAMWPVLLNTIDGIRSVEPVLLAAARSYRIPLADRIRFIYMPNAAPQIFSGARLSIAIAAVVLVVTEMIGSPGGIGYFILDSQRTFGILNMWTGILMLGLLGYGLNLAFRLVEMRVLSWHNEKNA</sequence>
<dbReference type="InterPro" id="IPR035906">
    <property type="entry name" value="MetI-like_sf"/>
</dbReference>
<comment type="subcellular location">
    <subcellularLocation>
        <location evidence="1 7">Cell membrane</location>
        <topology evidence="1 7">Multi-pass membrane protein</topology>
    </subcellularLocation>
</comment>
<evidence type="ECO:0000313" key="10">
    <source>
        <dbReference type="Proteomes" id="UP000424462"/>
    </source>
</evidence>
<evidence type="ECO:0000256" key="1">
    <source>
        <dbReference type="ARBA" id="ARBA00004651"/>
    </source>
</evidence>
<keyword evidence="6 7" id="KW-0472">Membrane</keyword>
<dbReference type="EMBL" id="CP046455">
    <property type="protein sequence ID" value="QGU08221.1"/>
    <property type="molecule type" value="Genomic_DNA"/>
</dbReference>
<keyword evidence="2 7" id="KW-0813">Transport</keyword>
<proteinExistence type="inferred from homology"/>
<dbReference type="Gene3D" id="1.10.3720.10">
    <property type="entry name" value="MetI-like"/>
    <property type="match status" value="1"/>
</dbReference>
<name>A0A6B8W6I7_9CORY</name>
<dbReference type="AlphaFoldDB" id="A0A6B8W6I7"/>
<feature type="transmembrane region" description="Helical" evidence="7">
    <location>
        <begin position="63"/>
        <end position="85"/>
    </location>
</feature>
<comment type="similarity">
    <text evidence="7">Belongs to the binding-protein-dependent transport system permease family.</text>
</comment>
<dbReference type="SUPFAM" id="SSF161098">
    <property type="entry name" value="MetI-like"/>
    <property type="match status" value="1"/>
</dbReference>
<dbReference type="PROSITE" id="PS50928">
    <property type="entry name" value="ABC_TM1"/>
    <property type="match status" value="1"/>
</dbReference>
<evidence type="ECO:0000256" key="6">
    <source>
        <dbReference type="ARBA" id="ARBA00023136"/>
    </source>
</evidence>
<dbReference type="Proteomes" id="UP000424462">
    <property type="component" value="Chromosome"/>
</dbReference>